<feature type="compositionally biased region" description="Polar residues" evidence="4">
    <location>
        <begin position="99"/>
        <end position="120"/>
    </location>
</feature>
<feature type="compositionally biased region" description="Low complexity" evidence="4">
    <location>
        <begin position="1128"/>
        <end position="1161"/>
    </location>
</feature>
<feature type="compositionally biased region" description="Low complexity" evidence="4">
    <location>
        <begin position="80"/>
        <end position="97"/>
    </location>
</feature>
<evidence type="ECO:0000259" key="5">
    <source>
        <dbReference type="PROSITE" id="PS51845"/>
    </source>
</evidence>
<feature type="compositionally biased region" description="Low complexity" evidence="4">
    <location>
        <begin position="1178"/>
        <end position="1189"/>
    </location>
</feature>
<feature type="compositionally biased region" description="Acidic residues" evidence="4">
    <location>
        <begin position="1106"/>
        <end position="1115"/>
    </location>
</feature>
<protein>
    <recommendedName>
        <fullName evidence="3">Phosphodiesterase</fullName>
        <ecNumber evidence="3">3.1.4.-</ecNumber>
    </recommendedName>
</protein>
<feature type="domain" description="PDEase" evidence="5">
    <location>
        <begin position="658"/>
        <end position="1051"/>
    </location>
</feature>
<feature type="compositionally biased region" description="Polar residues" evidence="4">
    <location>
        <begin position="516"/>
        <end position="531"/>
    </location>
</feature>
<evidence type="ECO:0000313" key="6">
    <source>
        <dbReference type="EMBL" id="WRT66910.1"/>
    </source>
</evidence>
<dbReference type="PANTHER" id="PTHR11347">
    <property type="entry name" value="CYCLIC NUCLEOTIDE PHOSPHODIESTERASE"/>
    <property type="match status" value="1"/>
</dbReference>
<proteinExistence type="inferred from homology"/>
<gene>
    <name evidence="6" type="ORF">IL334_003875</name>
</gene>
<dbReference type="InterPro" id="IPR036971">
    <property type="entry name" value="PDEase_catalytic_dom_sf"/>
</dbReference>
<feature type="region of interest" description="Disordered" evidence="4">
    <location>
        <begin position="139"/>
        <end position="222"/>
    </location>
</feature>
<feature type="region of interest" description="Disordered" evidence="4">
    <location>
        <begin position="504"/>
        <end position="555"/>
    </location>
</feature>
<evidence type="ECO:0000256" key="1">
    <source>
        <dbReference type="ARBA" id="ARBA00022723"/>
    </source>
</evidence>
<feature type="region of interest" description="Disordered" evidence="4">
    <location>
        <begin position="452"/>
        <end position="483"/>
    </location>
</feature>
<feature type="compositionally biased region" description="Polar residues" evidence="4">
    <location>
        <begin position="538"/>
        <end position="555"/>
    </location>
</feature>
<feature type="compositionally biased region" description="Low complexity" evidence="4">
    <location>
        <begin position="638"/>
        <end position="652"/>
    </location>
</feature>
<dbReference type="InterPro" id="IPR002073">
    <property type="entry name" value="PDEase_catalytic_dom"/>
</dbReference>
<name>A0ABZ1CYT3_9TREE</name>
<feature type="region of interest" description="Disordered" evidence="4">
    <location>
        <begin position="1100"/>
        <end position="1212"/>
    </location>
</feature>
<feature type="region of interest" description="Disordered" evidence="4">
    <location>
        <begin position="615"/>
        <end position="656"/>
    </location>
</feature>
<feature type="compositionally biased region" description="Polar residues" evidence="4">
    <location>
        <begin position="615"/>
        <end position="626"/>
    </location>
</feature>
<feature type="compositionally biased region" description="Polar residues" evidence="4">
    <location>
        <begin position="467"/>
        <end position="480"/>
    </location>
</feature>
<dbReference type="InterPro" id="IPR003607">
    <property type="entry name" value="HD/PDEase_dom"/>
</dbReference>
<dbReference type="Proteomes" id="UP001329825">
    <property type="component" value="Chromosome 5"/>
</dbReference>
<keyword evidence="1 3" id="KW-0479">Metal-binding</keyword>
<dbReference type="SMART" id="SM00471">
    <property type="entry name" value="HDc"/>
    <property type="match status" value="1"/>
</dbReference>
<feature type="compositionally biased region" description="Low complexity" evidence="4">
    <location>
        <begin position="201"/>
        <end position="211"/>
    </location>
</feature>
<dbReference type="Pfam" id="PF00233">
    <property type="entry name" value="PDEase_I"/>
    <property type="match status" value="1"/>
</dbReference>
<dbReference type="PROSITE" id="PS51845">
    <property type="entry name" value="PDEASE_I_2"/>
    <property type="match status" value="1"/>
</dbReference>
<evidence type="ECO:0000256" key="2">
    <source>
        <dbReference type="ARBA" id="ARBA00022801"/>
    </source>
</evidence>
<accession>A0ABZ1CYT3</accession>
<keyword evidence="2 3" id="KW-0378">Hydrolase</keyword>
<evidence type="ECO:0000256" key="4">
    <source>
        <dbReference type="SAM" id="MobiDB-lite"/>
    </source>
</evidence>
<dbReference type="EC" id="3.1.4.-" evidence="3"/>
<dbReference type="GeneID" id="87956006"/>
<reference evidence="6 7" key="1">
    <citation type="submission" date="2024-01" db="EMBL/GenBank/DDBJ databases">
        <title>Comparative genomics of Cryptococcus and Kwoniella reveals pathogenesis evolution and contrasting modes of karyotype evolution via chromosome fusion or intercentromeric recombination.</title>
        <authorList>
            <person name="Coelho M.A."/>
            <person name="David-Palma M."/>
            <person name="Shea T."/>
            <person name="Bowers K."/>
            <person name="McGinley-Smith S."/>
            <person name="Mohammad A.W."/>
            <person name="Gnirke A."/>
            <person name="Yurkov A.M."/>
            <person name="Nowrousian M."/>
            <person name="Sun S."/>
            <person name="Cuomo C.A."/>
            <person name="Heitman J."/>
        </authorList>
    </citation>
    <scope>NUCLEOTIDE SEQUENCE [LARGE SCALE GENOMIC DNA]</scope>
    <source>
        <strain evidence="6">CBS 11374</strain>
    </source>
</reference>
<feature type="compositionally biased region" description="Polar residues" evidence="4">
    <location>
        <begin position="163"/>
        <end position="189"/>
    </location>
</feature>
<evidence type="ECO:0000256" key="3">
    <source>
        <dbReference type="RuleBase" id="RU363067"/>
    </source>
</evidence>
<comment type="similarity">
    <text evidence="3">Belongs to the cyclic nucleotide phosphodiesterase family.</text>
</comment>
<evidence type="ECO:0000313" key="7">
    <source>
        <dbReference type="Proteomes" id="UP001329825"/>
    </source>
</evidence>
<dbReference type="SUPFAM" id="SSF109604">
    <property type="entry name" value="HD-domain/PDEase-like"/>
    <property type="match status" value="1"/>
</dbReference>
<feature type="region of interest" description="Disordered" evidence="4">
    <location>
        <begin position="1"/>
        <end position="29"/>
    </location>
</feature>
<dbReference type="CDD" id="cd00077">
    <property type="entry name" value="HDc"/>
    <property type="match status" value="1"/>
</dbReference>
<dbReference type="PROSITE" id="PS00126">
    <property type="entry name" value="PDEASE_I_1"/>
    <property type="match status" value="1"/>
</dbReference>
<dbReference type="EMBL" id="CP141885">
    <property type="protein sequence ID" value="WRT66910.1"/>
    <property type="molecule type" value="Genomic_DNA"/>
</dbReference>
<dbReference type="Gene3D" id="1.10.1300.10">
    <property type="entry name" value="3'5'-cyclic nucleotide phosphodiesterase, catalytic domain"/>
    <property type="match status" value="1"/>
</dbReference>
<organism evidence="6 7">
    <name type="scientific">Kwoniella shivajii</name>
    <dbReference type="NCBI Taxonomy" id="564305"/>
    <lineage>
        <taxon>Eukaryota</taxon>
        <taxon>Fungi</taxon>
        <taxon>Dikarya</taxon>
        <taxon>Basidiomycota</taxon>
        <taxon>Agaricomycotina</taxon>
        <taxon>Tremellomycetes</taxon>
        <taxon>Tremellales</taxon>
        <taxon>Cryptococcaceae</taxon>
        <taxon>Kwoniella</taxon>
    </lineage>
</organism>
<keyword evidence="7" id="KW-1185">Reference proteome</keyword>
<comment type="cofactor">
    <cofactor evidence="3">
        <name>a divalent metal cation</name>
        <dbReference type="ChEBI" id="CHEBI:60240"/>
    </cofactor>
    <text evidence="3">Binds 2 divalent metal cations per subunit. Site 1 may preferentially bind zinc ions, while site 2 has a preference for magnesium and/or manganese ions.</text>
</comment>
<sequence length="1212" mass="130563">MPVLAHLFPPTRTDKEKSPPSPRRKRSAADLRRFVTTFLPNMGSNNQVNHNPHPSLNLLVLLPSAAHLHQLPGPPPRPSPISRKSSSAVSSLQSIPAGQPTSGLASGRTNQGENGPSQASLTNRRLSLATGIGIGAGPINYTPTGNDADSISPTSTPAPPTPNGETASSERTSSSIPAFGSKSVSSTTPYSPPISGVPAFGTRRSTGTGSRISRRRPQTATSGIESSIAPALMGMGMGGGRSSLAVPGGMAHSSRTRPGWEADEVVGTLRGCGMEVTVIRHASHLPALLDPSSTSTFAAPSIARSSDPHEPLTQVILVPLSDSPAFPSLSLLLQQGTTPTAVCFQQDLLDRAKRSEDEWLPGALDQIRSISRMRETVSRHSNSANSSATSLNMPAGGTPVIIAYSANPSITQVAINACISAGATGVLKPPYEFDIADLVMKMVTAHREGRSLSTVISPGDGRVASPLSRSPAGTPSSEETTVVLPPTALDMGAEHEGERVLGAAVSGGPTAHRKSSSGSWNSETNHRSSVSGLARKPSVQNANKGSSRLSPLLNEPSSSASLGKFTFQPLPSDFSLPKPSHFTFYNTDFNLRRRSVDIGGLSLALKRASLAYEESSNQPIGTTLSQIKEGYSFPPTTPTKKSSGTSKSALTGADEEGEGTELAELLSAMFCHSMTTIEVQMGDYEALSAPLTQEHREKLIHDLSTWNFKPHNLPEGDLYRVACLMFECILSSEGLKELQIERDQINRLLFAIRAIYHRPNPYHNYVHAIDVLQATYMFLVQIGVAPPFSYMRDWTPQKPAWQRSDQSDREISVGTRRAREVMRPQDVLGVLVAAMGHDVGHPGLSNAFMKNANVPLSQVYEDKSVLENMHCMLIVQLLRKHGFGFLIEGSKPQSSHHLDQKGFRRVLYSSVLATDMSLHFAWIQRLKDFDETLREGEVGEDEYDRVMICQALMKCADISNPTRPIDVSQYWSSVLLEEWAKQASLESDLDLPVSVVASADAALQARGQIGFIDLFTLPLFEAVSEALPELQVYADSCADNRDVWQRRLDQLNSTTEENGIAGSNVGGRSKEMIQPIVEGASHDERFKTLFPLLLPTSLISGMESDSTNEDQDQDQGIDSQPTTPPTPNTLNIDTNSNSNSNSNMHTSTNSNSTAQQQSPAAKAIRSVYKAKLGDSGSKGRSTSSSWARSLAEWNEGRRMSTPEVVVSHGDFH</sequence>
<feature type="region of interest" description="Disordered" evidence="4">
    <location>
        <begin position="69"/>
        <end position="120"/>
    </location>
</feature>
<dbReference type="RefSeq" id="XP_062791650.1">
    <property type="nucleotide sequence ID" value="XM_062935599.1"/>
</dbReference>
<dbReference type="InterPro" id="IPR023174">
    <property type="entry name" value="PDEase_CS"/>
</dbReference>